<keyword evidence="4 6" id="KW-0653">Protein transport</keyword>
<feature type="compositionally biased region" description="Acidic residues" evidence="7">
    <location>
        <begin position="348"/>
        <end position="370"/>
    </location>
</feature>
<dbReference type="Gene3D" id="1.25.40.660">
    <property type="entry name" value="Vacuolar protein sorting-associated protein 35, helical subcomplex Vps35-C"/>
    <property type="match status" value="1"/>
</dbReference>
<dbReference type="PIRSF" id="PIRSF009375">
    <property type="entry name" value="Retromer_Vps35"/>
    <property type="match status" value="1"/>
</dbReference>
<proteinExistence type="inferred from homology"/>
<evidence type="ECO:0000256" key="1">
    <source>
        <dbReference type="ARBA" id="ARBA00004170"/>
    </source>
</evidence>
<evidence type="ECO:0000313" key="9">
    <source>
        <dbReference type="Proteomes" id="UP001473302"/>
    </source>
</evidence>
<name>A0ABP9YJ81_9FUNG</name>
<gene>
    <name evidence="8" type="ORF">MFLAVUS_000257</name>
</gene>
<organism evidence="8 9">
    <name type="scientific">Mucor flavus</name>
    <dbReference type="NCBI Taxonomy" id="439312"/>
    <lineage>
        <taxon>Eukaryota</taxon>
        <taxon>Fungi</taxon>
        <taxon>Fungi incertae sedis</taxon>
        <taxon>Mucoromycota</taxon>
        <taxon>Mucoromycotina</taxon>
        <taxon>Mucoromycetes</taxon>
        <taxon>Mucorales</taxon>
        <taxon>Mucorineae</taxon>
        <taxon>Mucoraceae</taxon>
        <taxon>Mucor</taxon>
    </lineage>
</organism>
<comment type="caution">
    <text evidence="8">The sequence shown here is derived from an EMBL/GenBank/DDBJ whole genome shotgun (WGS) entry which is preliminary data.</text>
</comment>
<accession>A0ABP9YJ81</accession>
<evidence type="ECO:0000256" key="7">
    <source>
        <dbReference type="SAM" id="MobiDB-lite"/>
    </source>
</evidence>
<dbReference type="EMBL" id="BAABUK010000002">
    <property type="protein sequence ID" value="GAA5806909.1"/>
    <property type="molecule type" value="Genomic_DNA"/>
</dbReference>
<dbReference type="Proteomes" id="UP001473302">
    <property type="component" value="Unassembled WGS sequence"/>
</dbReference>
<dbReference type="Pfam" id="PF03635">
    <property type="entry name" value="Vps35"/>
    <property type="match status" value="1"/>
</dbReference>
<dbReference type="PANTHER" id="PTHR11099">
    <property type="entry name" value="VACUOLAR SORTING PROTEIN 35"/>
    <property type="match status" value="1"/>
</dbReference>
<comment type="function">
    <text evidence="6">Plays a role in vesicular protein sorting.</text>
</comment>
<feature type="region of interest" description="Disordered" evidence="7">
    <location>
        <begin position="937"/>
        <end position="958"/>
    </location>
</feature>
<evidence type="ECO:0000256" key="4">
    <source>
        <dbReference type="ARBA" id="ARBA00022927"/>
    </source>
</evidence>
<evidence type="ECO:0000256" key="5">
    <source>
        <dbReference type="ARBA" id="ARBA00023136"/>
    </source>
</evidence>
<comment type="subcellular location">
    <subcellularLocation>
        <location evidence="1">Membrane</location>
        <topology evidence="1">Peripheral membrane protein</topology>
    </subcellularLocation>
</comment>
<protein>
    <recommendedName>
        <fullName evidence="6">Vacuolar protein sorting-associated protein 35</fullName>
    </recommendedName>
</protein>
<evidence type="ECO:0000313" key="8">
    <source>
        <dbReference type="EMBL" id="GAA5806909.1"/>
    </source>
</evidence>
<dbReference type="InterPro" id="IPR005378">
    <property type="entry name" value="Vps35"/>
</dbReference>
<dbReference type="InterPro" id="IPR042491">
    <property type="entry name" value="Vps35_C"/>
</dbReference>
<keyword evidence="5" id="KW-0472">Membrane</keyword>
<keyword evidence="9" id="KW-1185">Reference proteome</keyword>
<evidence type="ECO:0000256" key="2">
    <source>
        <dbReference type="ARBA" id="ARBA00006536"/>
    </source>
</evidence>
<reference evidence="8 9" key="1">
    <citation type="submission" date="2024-04" db="EMBL/GenBank/DDBJ databases">
        <title>genome sequences of Mucor flavus KT1a and Helicostylum pulchrum KT1b strains isolated from the surface of a dry-aged beef.</title>
        <authorList>
            <person name="Toyotome T."/>
            <person name="Hosono M."/>
            <person name="Torimaru M."/>
            <person name="Fukuda K."/>
            <person name="Mikami N."/>
        </authorList>
    </citation>
    <scope>NUCLEOTIDE SEQUENCE [LARGE SCALE GENOMIC DNA]</scope>
    <source>
        <strain evidence="8 9">KT1a</strain>
    </source>
</reference>
<feature type="compositionally biased region" description="Acidic residues" evidence="7">
    <location>
        <begin position="382"/>
        <end position="402"/>
    </location>
</feature>
<keyword evidence="3 6" id="KW-0813">Transport</keyword>
<evidence type="ECO:0000256" key="3">
    <source>
        <dbReference type="ARBA" id="ARBA00022448"/>
    </source>
</evidence>
<comment type="similarity">
    <text evidence="2 6">Belongs to the VPS35 family.</text>
</comment>
<evidence type="ECO:0000256" key="6">
    <source>
        <dbReference type="PIRNR" id="PIRNR009375"/>
    </source>
</evidence>
<dbReference type="PANTHER" id="PTHR11099:SF0">
    <property type="entry name" value="VACUOLAR PROTEIN SORTING-ASSOCIATED PROTEIN 35"/>
    <property type="match status" value="1"/>
</dbReference>
<feature type="region of interest" description="Disordered" evidence="7">
    <location>
        <begin position="341"/>
        <end position="406"/>
    </location>
</feature>
<sequence>MSSLLNSPAPIEDQAKLLDEVLNIVKVQAHLMKKCLENNKLMDGLKHCSNMLAELRTSALTPKNYYELYMSIFDAMRHLTAFLTEAHTAGRHHLADLYELVQYAGNIVPRLYLMITVGSAYMSMPEAPVREIMRDMMEMTRGVQHPIRGLFLRYYLSSMTRDHLPVGEGSGPEGNVFESINFILTNFTEMNKLWVRLQHQGHSRDREKREAERKELRILVGTNLVRLSQLDGVDLKIYQKDILPGILDQIVSCRDVIAQEYLMEVITQVFPDDFHLRTLQPFLSATAQLHPKVNVKQIIISLIDRLAAYAAREAEGEEPNEAKKQREENIRRIAEERKRKLQGLPAKEEEEEQQQEEVEQELVEQEEVVESVETNNILEGEEKTDEAEEEGEKKEEEEEEKEVETVTEQVAKVDLDQEEQQQEEEEDHIKKVRGIPEDVELFVVFWGQIVELVKARPDLTVQDLTALLVSLINLSLSCYPEKIDYVDQILAYAKDKVLEFSDSPDLHSKSTEASLLALLLAPIQHYTSVLTLLALANYQPLLALQPYATRQSVAHAVVNSVLKNATIIDIPEDVHGILDLCDVLLRDQKDASASSVPQQIGYSSVRQKPSELSFEQEEFIEKQGLLARMVHLFKSDNEDTQFLLLSAARKQFSDGGDRIRYTFPPLIISAAKLARRYKCQEEQDEIWEKKTSALFRFIHQVISTLYHKCEAADNCLHLFLLAGQSADECGFEEIAYEFFVEAFTIYEESISESRAQYHAITCIIGALQQTRVFSVDNYDTLITKAALHSSKLLKKPDQCRGVYLSSHLWWATDRAMLEADLPESEKALFRDGKRALECLQKALKIADSCMDPVTNVELFVEILNRYIYYFEKGNEAVTVKYLNGLIDLINTNLSNMDNPDQHPPTPNSSSLVEHEGPVSDYVRRHFRATLAHLQNRKEQSARIDSQGPKYDELDLGDI</sequence>